<sequence>MSCRKPVNGSYEPSTRQFMRKIHNESLAKWANPGSVLPQDFIRVARVPLLTKLGYTDLGNPPDYQKLSATLLYV</sequence>
<dbReference type="KEGG" id="ovi:T265_02304"/>
<dbReference type="AlphaFoldDB" id="A0A074ZVN7"/>
<dbReference type="Proteomes" id="UP000054324">
    <property type="component" value="Unassembled WGS sequence"/>
</dbReference>
<name>A0A074ZVN7_OPIVI</name>
<evidence type="ECO:0000313" key="1">
    <source>
        <dbReference type="EMBL" id="KER31538.1"/>
    </source>
</evidence>
<dbReference type="RefSeq" id="XP_009164772.1">
    <property type="nucleotide sequence ID" value="XM_009166508.1"/>
</dbReference>
<proteinExistence type="predicted"/>
<organism evidence="1 2">
    <name type="scientific">Opisthorchis viverrini</name>
    <name type="common">Southeast Asian liver fluke</name>
    <dbReference type="NCBI Taxonomy" id="6198"/>
    <lineage>
        <taxon>Eukaryota</taxon>
        <taxon>Metazoa</taxon>
        <taxon>Spiralia</taxon>
        <taxon>Lophotrochozoa</taxon>
        <taxon>Platyhelminthes</taxon>
        <taxon>Trematoda</taxon>
        <taxon>Digenea</taxon>
        <taxon>Opisthorchiida</taxon>
        <taxon>Opisthorchiata</taxon>
        <taxon>Opisthorchiidae</taxon>
        <taxon>Opisthorchis</taxon>
    </lineage>
</organism>
<dbReference type="EMBL" id="KL596645">
    <property type="protein sequence ID" value="KER31538.1"/>
    <property type="molecule type" value="Genomic_DNA"/>
</dbReference>
<dbReference type="OrthoDB" id="6264328at2759"/>
<accession>A0A074ZVN7</accession>
<dbReference type="CTD" id="20316492"/>
<evidence type="ECO:0000313" key="2">
    <source>
        <dbReference type="Proteomes" id="UP000054324"/>
    </source>
</evidence>
<gene>
    <name evidence="1" type="ORF">T265_02304</name>
</gene>
<dbReference type="GeneID" id="20316492"/>
<keyword evidence="2" id="KW-1185">Reference proteome</keyword>
<protein>
    <submittedName>
        <fullName evidence="1">Uncharacterized protein</fullName>
    </submittedName>
</protein>
<dbReference type="STRING" id="6198.A0A074ZVN7"/>
<reference evidence="1 2" key="1">
    <citation type="submission" date="2013-11" db="EMBL/GenBank/DDBJ databases">
        <title>Opisthorchis viverrini - life in the bile duct.</title>
        <authorList>
            <person name="Young N.D."/>
            <person name="Nagarajan N."/>
            <person name="Lin S.J."/>
            <person name="Korhonen P.K."/>
            <person name="Jex A.R."/>
            <person name="Hall R.S."/>
            <person name="Safavi-Hemami H."/>
            <person name="Kaewkong W."/>
            <person name="Bertrand D."/>
            <person name="Gao S."/>
            <person name="Seet Q."/>
            <person name="Wongkham S."/>
            <person name="Teh B.T."/>
            <person name="Wongkham C."/>
            <person name="Intapan P.M."/>
            <person name="Maleewong W."/>
            <person name="Yang X."/>
            <person name="Hu M."/>
            <person name="Wang Z."/>
            <person name="Hofmann A."/>
            <person name="Sternberg P.W."/>
            <person name="Tan P."/>
            <person name="Wang J."/>
            <person name="Gasser R.B."/>
        </authorList>
    </citation>
    <scope>NUCLEOTIDE SEQUENCE [LARGE SCALE GENOMIC DNA]</scope>
</reference>